<accession>A0ABZ2TX85</accession>
<gene>
    <name evidence="2" type="ORF">RVF87_13140</name>
</gene>
<reference evidence="2 3" key="1">
    <citation type="journal article" date="2023" name="Virus Evol.">
        <title>Computational host range prediction-The good, the bad, and the ugly.</title>
        <authorList>
            <person name="Howell A.A."/>
            <person name="Versoza C.J."/>
            <person name="Pfeifer S.P."/>
        </authorList>
    </citation>
    <scope>NUCLEOTIDE SEQUENCE [LARGE SCALE GENOMIC DNA]</scope>
    <source>
        <strain evidence="2 3">1610/1b</strain>
    </source>
</reference>
<evidence type="ECO:0000313" key="3">
    <source>
        <dbReference type="Proteomes" id="UP001479933"/>
    </source>
</evidence>
<keyword evidence="1" id="KW-1133">Transmembrane helix</keyword>
<keyword evidence="3" id="KW-1185">Reference proteome</keyword>
<dbReference type="RefSeq" id="WP_066161624.1">
    <property type="nucleotide sequence ID" value="NZ_CP136137.1"/>
</dbReference>
<evidence type="ECO:0008006" key="4">
    <source>
        <dbReference type="Google" id="ProtNLM"/>
    </source>
</evidence>
<keyword evidence="1" id="KW-0472">Membrane</keyword>
<evidence type="ECO:0000256" key="1">
    <source>
        <dbReference type="SAM" id="Phobius"/>
    </source>
</evidence>
<feature type="transmembrane region" description="Helical" evidence="1">
    <location>
        <begin position="49"/>
        <end position="70"/>
    </location>
</feature>
<dbReference type="Proteomes" id="UP001479933">
    <property type="component" value="Chromosome"/>
</dbReference>
<organism evidence="2 3">
    <name type="scientific">Gordonia hydrophobica</name>
    <dbReference type="NCBI Taxonomy" id="40516"/>
    <lineage>
        <taxon>Bacteria</taxon>
        <taxon>Bacillati</taxon>
        <taxon>Actinomycetota</taxon>
        <taxon>Actinomycetes</taxon>
        <taxon>Mycobacteriales</taxon>
        <taxon>Gordoniaceae</taxon>
        <taxon>Gordonia</taxon>
    </lineage>
</organism>
<dbReference type="EMBL" id="CP136137">
    <property type="protein sequence ID" value="WYY06022.1"/>
    <property type="molecule type" value="Genomic_DNA"/>
</dbReference>
<proteinExistence type="predicted"/>
<feature type="transmembrane region" description="Helical" evidence="1">
    <location>
        <begin position="15"/>
        <end position="37"/>
    </location>
</feature>
<name>A0ABZ2TX85_9ACTN</name>
<keyword evidence="1" id="KW-0812">Transmembrane</keyword>
<protein>
    <recommendedName>
        <fullName evidence="4">YiaAB two helix domain-containing protein</fullName>
    </recommendedName>
</protein>
<sequence length="96" mass="10510">MANHTVKRESHGNHWMGLIAFILLLAGGAFSALWLITLADLPANKPMNITYGVLALGGLVASTMIFATLVRELRHSPVMPDNTRAEISRYLAKVRP</sequence>
<evidence type="ECO:0000313" key="2">
    <source>
        <dbReference type="EMBL" id="WYY06022.1"/>
    </source>
</evidence>